<sequence length="447" mass="48294">MNLSRLRVSALALALASAFTVPAEAAAKESKEAERIKALEAKLEKSLAVIEQLSQRLAELEKQPKAVAVAPPQPAKTPVAQPDPVAQARIETLEQGVRDLAAATASANKGTDTGVPLHGFLDVGYVHHNKRSDGLRSGSKLGVMDIYLTPQFGSNVRSLIELAFEYGEGGSLATDAERLQIGYAFSDDFVLWAGRFHTPYGYWNTAFHHGAQIQTSITRPRFIAFEDQGGILPAHTVGAWANGRVATDLGRVSYDLYTGNGNRISSGVLDFNASGDDNSNPLLGFNVGLSLKAVPGLTLGVHGLRQTVSGENADGSVQGKARTQFLGGYGFWEGDNFELIGEYYRFSNRDLANGGSSHRSWAAYLQAGYTLADRLTGFVRFEKASLDGADPYFALQESGSSYRQTSIGLRYDLDPRSALKLQLDNNRDVANPLGTINSLRAQYAIRF</sequence>
<reference evidence="3" key="1">
    <citation type="submission" date="2023-09" db="EMBL/GenBank/DDBJ databases">
        <title>Paucibacter sp. APW11 Genome sequencing and assembly.</title>
        <authorList>
            <person name="Kim I."/>
        </authorList>
    </citation>
    <scope>NUCLEOTIDE SEQUENCE</scope>
    <source>
        <strain evidence="3">APW11</strain>
    </source>
</reference>
<accession>A0ABU3PGZ2</accession>
<evidence type="ECO:0000256" key="2">
    <source>
        <dbReference type="SAM" id="SignalP"/>
    </source>
</evidence>
<keyword evidence="1" id="KW-0175">Coiled coil</keyword>
<dbReference type="EMBL" id="JAVXZY010000009">
    <property type="protein sequence ID" value="MDT9001387.1"/>
    <property type="molecule type" value="Genomic_DNA"/>
</dbReference>
<dbReference type="Proteomes" id="UP001246372">
    <property type="component" value="Unassembled WGS sequence"/>
</dbReference>
<name>A0ABU3PGZ2_9BURK</name>
<keyword evidence="4" id="KW-1185">Reference proteome</keyword>
<keyword evidence="2" id="KW-0732">Signal</keyword>
<organism evidence="3 4">
    <name type="scientific">Roseateles aquae</name>
    <dbReference type="NCBI Taxonomy" id="3077235"/>
    <lineage>
        <taxon>Bacteria</taxon>
        <taxon>Pseudomonadati</taxon>
        <taxon>Pseudomonadota</taxon>
        <taxon>Betaproteobacteria</taxon>
        <taxon>Burkholderiales</taxon>
        <taxon>Sphaerotilaceae</taxon>
        <taxon>Roseateles</taxon>
    </lineage>
</organism>
<evidence type="ECO:0000313" key="4">
    <source>
        <dbReference type="Proteomes" id="UP001246372"/>
    </source>
</evidence>
<comment type="caution">
    <text evidence="3">The sequence shown here is derived from an EMBL/GenBank/DDBJ whole genome shotgun (WGS) entry which is preliminary data.</text>
</comment>
<dbReference type="SUPFAM" id="SSF56935">
    <property type="entry name" value="Porins"/>
    <property type="match status" value="1"/>
</dbReference>
<protein>
    <recommendedName>
        <fullName evidence="5">Porin</fullName>
    </recommendedName>
</protein>
<evidence type="ECO:0000313" key="3">
    <source>
        <dbReference type="EMBL" id="MDT9001387.1"/>
    </source>
</evidence>
<feature type="chain" id="PRO_5046825718" description="Porin" evidence="2">
    <location>
        <begin position="26"/>
        <end position="447"/>
    </location>
</feature>
<evidence type="ECO:0008006" key="5">
    <source>
        <dbReference type="Google" id="ProtNLM"/>
    </source>
</evidence>
<dbReference type="CDD" id="cd14686">
    <property type="entry name" value="bZIP"/>
    <property type="match status" value="1"/>
</dbReference>
<evidence type="ECO:0000256" key="1">
    <source>
        <dbReference type="SAM" id="Coils"/>
    </source>
</evidence>
<dbReference type="InterPro" id="IPR023614">
    <property type="entry name" value="Porin_dom_sf"/>
</dbReference>
<feature type="coiled-coil region" evidence="1">
    <location>
        <begin position="36"/>
        <end position="63"/>
    </location>
</feature>
<gene>
    <name evidence="3" type="ORF">RQP53_19055</name>
</gene>
<dbReference type="Gene3D" id="2.40.160.10">
    <property type="entry name" value="Porin"/>
    <property type="match status" value="1"/>
</dbReference>
<feature type="signal peptide" evidence="2">
    <location>
        <begin position="1"/>
        <end position="25"/>
    </location>
</feature>
<proteinExistence type="predicted"/>
<dbReference type="RefSeq" id="WP_315652274.1">
    <property type="nucleotide sequence ID" value="NZ_JAVXZY010000009.1"/>
</dbReference>